<organism evidence="1 2">
    <name type="scientific">Paenibacillus amylolyticus</name>
    <dbReference type="NCBI Taxonomy" id="1451"/>
    <lineage>
        <taxon>Bacteria</taxon>
        <taxon>Bacillati</taxon>
        <taxon>Bacillota</taxon>
        <taxon>Bacilli</taxon>
        <taxon>Bacillales</taxon>
        <taxon>Paenibacillaceae</taxon>
        <taxon>Paenibacillus</taxon>
    </lineage>
</organism>
<accession>A0A1R1C527</accession>
<dbReference type="OrthoDB" id="2657913at2"/>
<reference evidence="1 2" key="1">
    <citation type="submission" date="2016-11" db="EMBL/GenBank/DDBJ databases">
        <title>Paenibacillus species isolates.</title>
        <authorList>
            <person name="Beno S.M."/>
        </authorList>
    </citation>
    <scope>NUCLEOTIDE SEQUENCE [LARGE SCALE GENOMIC DNA]</scope>
    <source>
        <strain evidence="1 2">FSL H8-0246</strain>
    </source>
</reference>
<name>A0A1R1C527_PAEAM</name>
<dbReference type="EMBL" id="MRTJ01000001">
    <property type="protein sequence ID" value="OMF17223.1"/>
    <property type="molecule type" value="Genomic_DNA"/>
</dbReference>
<dbReference type="AlphaFoldDB" id="A0A1R1C527"/>
<sequence>MDEIKVKAKTHWVWTYRAAEKNPSRSTPGVPIWPHYLEDAPKSWVDEGLIMDSEDFIKEGQTTIFDFM</sequence>
<protein>
    <submittedName>
        <fullName evidence="1">Uncharacterized protein</fullName>
    </submittedName>
</protein>
<gene>
    <name evidence="1" type="ORF">BK131_04460</name>
</gene>
<proteinExistence type="predicted"/>
<dbReference type="Proteomes" id="UP000187134">
    <property type="component" value="Unassembled WGS sequence"/>
</dbReference>
<evidence type="ECO:0000313" key="1">
    <source>
        <dbReference type="EMBL" id="OMF17223.1"/>
    </source>
</evidence>
<dbReference type="RefSeq" id="WP_076330587.1">
    <property type="nucleotide sequence ID" value="NZ_MRTJ01000001.1"/>
</dbReference>
<comment type="caution">
    <text evidence="1">The sequence shown here is derived from an EMBL/GenBank/DDBJ whole genome shotgun (WGS) entry which is preliminary data.</text>
</comment>
<evidence type="ECO:0000313" key="2">
    <source>
        <dbReference type="Proteomes" id="UP000187134"/>
    </source>
</evidence>